<dbReference type="InterPro" id="IPR010982">
    <property type="entry name" value="Lambda_DNA-bd_dom_sf"/>
</dbReference>
<dbReference type="PROSITE" id="PS50943">
    <property type="entry name" value="HTH_CROC1"/>
    <property type="match status" value="1"/>
</dbReference>
<evidence type="ECO:0000256" key="1">
    <source>
        <dbReference type="ARBA" id="ARBA00023125"/>
    </source>
</evidence>
<dbReference type="PANTHER" id="PTHR36924:SF1">
    <property type="entry name" value="ANTITOXIN HIGA-1"/>
    <property type="match status" value="1"/>
</dbReference>
<dbReference type="NCBIfam" id="TIGR02607">
    <property type="entry name" value="antidote_HigA"/>
    <property type="match status" value="1"/>
</dbReference>
<protein>
    <submittedName>
        <fullName evidence="3">Antitoxin HigA</fullName>
    </submittedName>
</protein>
<reference evidence="3" key="1">
    <citation type="submission" date="2018-06" db="EMBL/GenBank/DDBJ databases">
        <authorList>
            <person name="Zhirakovskaya E."/>
        </authorList>
    </citation>
    <scope>NUCLEOTIDE SEQUENCE</scope>
</reference>
<dbReference type="SMART" id="SM00530">
    <property type="entry name" value="HTH_XRE"/>
    <property type="match status" value="1"/>
</dbReference>
<evidence type="ECO:0000313" key="3">
    <source>
        <dbReference type="EMBL" id="VAW85021.1"/>
    </source>
</evidence>
<gene>
    <name evidence="3" type="ORF">MNBD_GAMMA18-813</name>
</gene>
<dbReference type="GO" id="GO:0003677">
    <property type="term" value="F:DNA binding"/>
    <property type="evidence" value="ECO:0007669"/>
    <property type="project" value="UniProtKB-KW"/>
</dbReference>
<dbReference type="CDD" id="cd00093">
    <property type="entry name" value="HTH_XRE"/>
    <property type="match status" value="1"/>
</dbReference>
<dbReference type="Gene3D" id="1.10.260.40">
    <property type="entry name" value="lambda repressor-like DNA-binding domains"/>
    <property type="match status" value="1"/>
</dbReference>
<dbReference type="AlphaFoldDB" id="A0A3B0Z047"/>
<dbReference type="SUPFAM" id="SSF47413">
    <property type="entry name" value="lambda repressor-like DNA-binding domains"/>
    <property type="match status" value="1"/>
</dbReference>
<evidence type="ECO:0000259" key="2">
    <source>
        <dbReference type="PROSITE" id="PS50943"/>
    </source>
</evidence>
<dbReference type="InterPro" id="IPR013430">
    <property type="entry name" value="Toxin_antidote_HigA"/>
</dbReference>
<feature type="domain" description="HTH cro/C1-type" evidence="2">
    <location>
        <begin position="13"/>
        <end position="69"/>
    </location>
</feature>
<accession>A0A3B0Z047</accession>
<dbReference type="InterPro" id="IPR001387">
    <property type="entry name" value="Cro/C1-type_HTH"/>
</dbReference>
<dbReference type="Pfam" id="PF01381">
    <property type="entry name" value="HTH_3"/>
    <property type="match status" value="1"/>
</dbReference>
<dbReference type="EMBL" id="UOFP01000077">
    <property type="protein sequence ID" value="VAW85021.1"/>
    <property type="molecule type" value="Genomic_DNA"/>
</dbReference>
<proteinExistence type="predicted"/>
<name>A0A3B0Z047_9ZZZZ</name>
<dbReference type="PANTHER" id="PTHR36924">
    <property type="entry name" value="ANTITOXIN HIGA-1"/>
    <property type="match status" value="1"/>
</dbReference>
<sequence length="95" mass="10450">MLMHNPPHPGEILKELCLEPLGLTVTKAAKGLGVSRKTLSSIVNGKAGISPEMAVRLSIAFNTSSESWINQQSQYDLWQAEQHREELHVSSLITV</sequence>
<organism evidence="3">
    <name type="scientific">hydrothermal vent metagenome</name>
    <dbReference type="NCBI Taxonomy" id="652676"/>
    <lineage>
        <taxon>unclassified sequences</taxon>
        <taxon>metagenomes</taxon>
        <taxon>ecological metagenomes</taxon>
    </lineage>
</organism>
<keyword evidence="1" id="KW-0238">DNA-binding</keyword>